<evidence type="ECO:0000313" key="2">
    <source>
        <dbReference type="Proteomes" id="UP000320653"/>
    </source>
</evidence>
<dbReference type="Proteomes" id="UP000320653">
    <property type="component" value="Unassembled WGS sequence"/>
</dbReference>
<evidence type="ECO:0000313" key="1">
    <source>
        <dbReference type="EMBL" id="TWF47952.1"/>
    </source>
</evidence>
<sequence length="165" mass="17535">MAYASSWAEATSTTCIIRMDIMRDFSLFSKLLASLVLSAAICGGAFAGELDIYEHNGSVINWFVVNGEATATYATPKASLLTSGIQEGTVVFKGSEEGSRISGTAYTYRMGCAPAPYEVVGYFSGNNIVLSGPSPVRAKGSCDVLSYTLDSPNAKLVFKYSSTHH</sequence>
<reference evidence="1 2" key="1">
    <citation type="submission" date="2019-06" db="EMBL/GenBank/DDBJ databases">
        <title>Sorghum-associated microbial communities from plants grown in Nebraska, USA.</title>
        <authorList>
            <person name="Schachtman D."/>
        </authorList>
    </citation>
    <scope>NUCLEOTIDE SEQUENCE [LARGE SCALE GENOMIC DNA]</scope>
    <source>
        <strain evidence="1 2">1225</strain>
    </source>
</reference>
<dbReference type="AlphaFoldDB" id="A0A561QC87"/>
<accession>A0A561QC87</accession>
<name>A0A561QC87_9HYPH</name>
<gene>
    <name evidence="1" type="ORF">FHW37_10915</name>
</gene>
<keyword evidence="2" id="KW-1185">Reference proteome</keyword>
<dbReference type="EMBL" id="VIWP01000009">
    <property type="protein sequence ID" value="TWF47952.1"/>
    <property type="molecule type" value="Genomic_DNA"/>
</dbReference>
<proteinExistence type="predicted"/>
<organism evidence="1 2">
    <name type="scientific">Neorhizobium alkalisoli</name>
    <dbReference type="NCBI Taxonomy" id="528178"/>
    <lineage>
        <taxon>Bacteria</taxon>
        <taxon>Pseudomonadati</taxon>
        <taxon>Pseudomonadota</taxon>
        <taxon>Alphaproteobacteria</taxon>
        <taxon>Hyphomicrobiales</taxon>
        <taxon>Rhizobiaceae</taxon>
        <taxon>Rhizobium/Agrobacterium group</taxon>
        <taxon>Neorhizobium</taxon>
    </lineage>
</organism>
<protein>
    <submittedName>
        <fullName evidence="1">Uncharacterized protein</fullName>
    </submittedName>
</protein>
<comment type="caution">
    <text evidence="1">The sequence shown here is derived from an EMBL/GenBank/DDBJ whole genome shotgun (WGS) entry which is preliminary data.</text>
</comment>